<dbReference type="InterPro" id="IPR001680">
    <property type="entry name" value="WD40_rpt"/>
</dbReference>
<dbReference type="PANTHER" id="PTHR14773:SF0">
    <property type="entry name" value="WD REPEAT-CONTAINING PROTEIN 76"/>
    <property type="match status" value="1"/>
</dbReference>
<dbReference type="OrthoDB" id="9890280at2759"/>
<feature type="region of interest" description="Disordered" evidence="7">
    <location>
        <begin position="1"/>
        <end position="168"/>
    </location>
</feature>
<dbReference type="EMBL" id="KE007227">
    <property type="protein sequence ID" value="EOR02752.1"/>
    <property type="molecule type" value="Genomic_DNA"/>
</dbReference>
<evidence type="ECO:0000256" key="5">
    <source>
        <dbReference type="PROSITE-ProRule" id="PRU00221"/>
    </source>
</evidence>
<evidence type="ECO:0000313" key="8">
    <source>
        <dbReference type="EMBL" id="EOR02752.1"/>
    </source>
</evidence>
<accession>R9AKN3</accession>
<proteinExistence type="inferred from homology"/>
<dbReference type="InterPro" id="IPR015943">
    <property type="entry name" value="WD40/YVTN_repeat-like_dom_sf"/>
</dbReference>
<feature type="compositionally biased region" description="Basic and acidic residues" evidence="7">
    <location>
        <begin position="191"/>
        <end position="205"/>
    </location>
</feature>
<gene>
    <name evidence="8" type="ORF">J056_003314</name>
</gene>
<reference evidence="9" key="1">
    <citation type="journal article" date="2013" name="BMC Genomics">
        <title>Genome and transcriptome sequencing of the halophilic fungus Wallemia ichthyophaga: haloadaptations present and absent.</title>
        <authorList>
            <person name="Zajc J."/>
            <person name="Liu Y."/>
            <person name="Dai W."/>
            <person name="Yang Z."/>
            <person name="Hu J."/>
            <person name="Gostincar C."/>
            <person name="Gunde-Cimerman N."/>
        </authorList>
    </citation>
    <scope>NUCLEOTIDE SEQUENCE [LARGE SCALE GENOMIC DNA]</scope>
    <source>
        <strain evidence="9">EXF-994 / CBS 113033</strain>
    </source>
</reference>
<name>R9AKN3_WALI9</name>
<dbReference type="GO" id="GO:0006974">
    <property type="term" value="P:DNA damage response"/>
    <property type="evidence" value="ECO:0007669"/>
    <property type="project" value="UniProtKB-KW"/>
</dbReference>
<dbReference type="STRING" id="1299270.R9AKN3"/>
<keyword evidence="6" id="KW-0238">DNA-binding</keyword>
<keyword evidence="9" id="KW-1185">Reference proteome</keyword>
<evidence type="ECO:0000256" key="7">
    <source>
        <dbReference type="SAM" id="MobiDB-lite"/>
    </source>
</evidence>
<dbReference type="GeneID" id="20376266"/>
<feature type="compositionally biased region" description="Basic and acidic residues" evidence="7">
    <location>
        <begin position="1"/>
        <end position="18"/>
    </location>
</feature>
<feature type="compositionally biased region" description="Basic and acidic residues" evidence="7">
    <location>
        <begin position="83"/>
        <end position="154"/>
    </location>
</feature>
<evidence type="ECO:0000256" key="2">
    <source>
        <dbReference type="ARBA" id="ARBA00021132"/>
    </source>
</evidence>
<evidence type="ECO:0000313" key="9">
    <source>
        <dbReference type="Proteomes" id="UP000014064"/>
    </source>
</evidence>
<dbReference type="GO" id="GO:2000001">
    <property type="term" value="P:regulation of DNA damage checkpoint"/>
    <property type="evidence" value="ECO:0007669"/>
    <property type="project" value="TreeGrafter"/>
</dbReference>
<feature type="compositionally biased region" description="Acidic residues" evidence="7">
    <location>
        <begin position="155"/>
        <end position="168"/>
    </location>
</feature>
<dbReference type="Gene3D" id="2.130.10.10">
    <property type="entry name" value="YVTN repeat-like/Quinoprotein amine dehydrogenase"/>
    <property type="match status" value="1"/>
</dbReference>
<dbReference type="KEGG" id="wic:J056_003314"/>
<feature type="region of interest" description="Disordered" evidence="7">
    <location>
        <begin position="183"/>
        <end position="205"/>
    </location>
</feature>
<dbReference type="GO" id="GO:0005634">
    <property type="term" value="C:nucleus"/>
    <property type="evidence" value="ECO:0007669"/>
    <property type="project" value="TreeGrafter"/>
</dbReference>
<dbReference type="InterPro" id="IPR050853">
    <property type="entry name" value="WD_repeat_DNA-damage-binding"/>
</dbReference>
<dbReference type="AlphaFoldDB" id="R9AKN3"/>
<evidence type="ECO:0000256" key="4">
    <source>
        <dbReference type="ARBA" id="ARBA00022737"/>
    </source>
</evidence>
<dbReference type="PANTHER" id="PTHR14773">
    <property type="entry name" value="WD REPEAT-CONTAINING PROTEIN 76"/>
    <property type="match status" value="1"/>
</dbReference>
<feature type="repeat" description="WD" evidence="5">
    <location>
        <begin position="432"/>
        <end position="464"/>
    </location>
</feature>
<keyword evidence="3 5" id="KW-0853">WD repeat</keyword>
<feature type="compositionally biased region" description="Basic and acidic residues" evidence="7">
    <location>
        <begin position="28"/>
        <end position="45"/>
    </location>
</feature>
<dbReference type="eggNOG" id="KOG4328">
    <property type="taxonomic scope" value="Eukaryota"/>
</dbReference>
<evidence type="ECO:0000256" key="6">
    <source>
        <dbReference type="RuleBase" id="RU365004"/>
    </source>
</evidence>
<comment type="function">
    <text evidence="6">DNA-binding protein that binds to both single- and double-stranded DNA. Binds preferentially to UV-damaged DNA. May be involved in DNA-metabolic processes.</text>
</comment>
<dbReference type="SUPFAM" id="SSF50978">
    <property type="entry name" value="WD40 repeat-like"/>
    <property type="match status" value="1"/>
</dbReference>
<dbReference type="Proteomes" id="UP000014064">
    <property type="component" value="Unassembled WGS sequence"/>
</dbReference>
<dbReference type="RefSeq" id="XP_009266812.1">
    <property type="nucleotide sequence ID" value="XM_009268537.1"/>
</dbReference>
<protein>
    <recommendedName>
        <fullName evidence="2 6">DNA damage-binding protein CMR1</fullName>
    </recommendedName>
</protein>
<keyword evidence="6" id="KW-0227">DNA damage</keyword>
<dbReference type="SMART" id="SM00320">
    <property type="entry name" value="WD40"/>
    <property type="match status" value="3"/>
</dbReference>
<dbReference type="PROSITE" id="PS50082">
    <property type="entry name" value="WD_REPEATS_2"/>
    <property type="match status" value="1"/>
</dbReference>
<dbReference type="OMA" id="DPNTLYW"/>
<comment type="similarity">
    <text evidence="1 6">Belongs to the WD repeat DDB2/WDR76 family.</text>
</comment>
<dbReference type="InterPro" id="IPR036322">
    <property type="entry name" value="WD40_repeat_dom_sf"/>
</dbReference>
<dbReference type="HOGENOM" id="CLU_017019_1_0_1"/>
<feature type="compositionally biased region" description="Basic and acidic residues" evidence="7">
    <location>
        <begin position="61"/>
        <end position="76"/>
    </location>
</feature>
<dbReference type="Pfam" id="PF00400">
    <property type="entry name" value="WD40"/>
    <property type="match status" value="1"/>
</dbReference>
<keyword evidence="4" id="KW-0677">Repeat</keyword>
<evidence type="ECO:0000256" key="3">
    <source>
        <dbReference type="ARBA" id="ARBA00022574"/>
    </source>
</evidence>
<organism evidence="8 9">
    <name type="scientific">Wallemia ichthyophaga (strain EXF-994 / CBS 113033)</name>
    <dbReference type="NCBI Taxonomy" id="1299270"/>
    <lineage>
        <taxon>Eukaryota</taxon>
        <taxon>Fungi</taxon>
        <taxon>Dikarya</taxon>
        <taxon>Basidiomycota</taxon>
        <taxon>Wallemiomycotina</taxon>
        <taxon>Wallemiomycetes</taxon>
        <taxon>Wallemiales</taxon>
        <taxon>Wallemiaceae</taxon>
        <taxon>Wallemia</taxon>
    </lineage>
</organism>
<sequence length="565" mass="64296">MGSEYERQRLKNIEENNRLLEQLGLGEASKEVFGKRSHDSDDAKPRQQKQQKQQPAKKRVKREEDADKAVAADPPRRSSRRVPTTEEDKKASREQLETELEREAQRKDEKRRIEHETRRNDMPILELLKRDPVEYIHSKKCGESVKKEEKAKKEDDEDEDDEEDDDENDELIAKELSGYLASRPAIPRPIHSVEDEKDTNSSDSVHKYKERANSLVFKTIQKVTSNRIHSMQYHPDKESDLVFAGDKYGQLGILKYDADKDTAQIWRLQPHVIGSPISCIRFDASDSRKAFTTSYDCTIRQLDFESGLSTQLFRSNDGYEQETNRLITHLDIPHQTPSLLHAADNGGGLSLKDMRESRDRGVRYVLSKNKLGSVSINPSNEQQVCVASNDHAVRIFDMRMVKKHCNTLEPITEDEDDLPYYDNREEIGMLHRTIHGKAVTSAYYSPTGSNILSTSFDNTVKVFDDKLNVVNSIKHNNETGRWLSVFRMQWINPAPWTGVPTSFITPSMKRSLEMWTMGDRAPSADLVDTENITAVPAVVSAKPFTGLDDLSIAGGNGSGKVVLFM</sequence>
<evidence type="ECO:0000256" key="1">
    <source>
        <dbReference type="ARBA" id="ARBA00005434"/>
    </source>
</evidence>
<dbReference type="GO" id="GO:0003677">
    <property type="term" value="F:DNA binding"/>
    <property type="evidence" value="ECO:0007669"/>
    <property type="project" value="UniProtKB-UniRule"/>
</dbReference>